<sequence length="158" mass="16132">MDISLTHPEVVALVSRRLPDYLVNLREEDGVYRVDVLLRKVPGGGTKVALAAALFGRVTLVLRPAVDAPPAAPTGVRVAMSVESAGVPAGEVLGAVNIVIAEVVANRNLVGTVAASITGGVMTVGADAAAILARELPPFRLAALTYTAEGVQATASLN</sequence>
<gene>
    <name evidence="1" type="ORF">FB466_1532</name>
</gene>
<reference evidence="1 2" key="1">
    <citation type="submission" date="2019-06" db="EMBL/GenBank/DDBJ databases">
        <title>Sequencing the genomes of 1000 actinobacteria strains.</title>
        <authorList>
            <person name="Klenk H.-P."/>
        </authorList>
    </citation>
    <scope>NUCLEOTIDE SEQUENCE [LARGE SCALE GENOMIC DNA]</scope>
    <source>
        <strain evidence="1 2">DSM 18031</strain>
    </source>
</reference>
<evidence type="ECO:0000313" key="2">
    <source>
        <dbReference type="Proteomes" id="UP000318331"/>
    </source>
</evidence>
<keyword evidence="2" id="KW-1185">Reference proteome</keyword>
<dbReference type="RefSeq" id="WP_141917287.1">
    <property type="nucleotide sequence ID" value="NZ_BAAAYS010000021.1"/>
</dbReference>
<protein>
    <submittedName>
        <fullName evidence="1">Uncharacterized protein</fullName>
    </submittedName>
</protein>
<evidence type="ECO:0000313" key="1">
    <source>
        <dbReference type="EMBL" id="TQM63274.1"/>
    </source>
</evidence>
<accession>A0A543HY45</accession>
<dbReference type="EMBL" id="VFPN01000002">
    <property type="protein sequence ID" value="TQM63274.1"/>
    <property type="molecule type" value="Genomic_DNA"/>
</dbReference>
<name>A0A543HY45_9MICO</name>
<proteinExistence type="predicted"/>
<comment type="caution">
    <text evidence="1">The sequence shown here is derived from an EMBL/GenBank/DDBJ whole genome shotgun (WGS) entry which is preliminary data.</text>
</comment>
<organism evidence="1 2">
    <name type="scientific">Klugiella xanthotipulae</name>
    <dbReference type="NCBI Taxonomy" id="244735"/>
    <lineage>
        <taxon>Bacteria</taxon>
        <taxon>Bacillati</taxon>
        <taxon>Actinomycetota</taxon>
        <taxon>Actinomycetes</taxon>
        <taxon>Micrococcales</taxon>
        <taxon>Microbacteriaceae</taxon>
        <taxon>Klugiella</taxon>
    </lineage>
</organism>
<dbReference type="Proteomes" id="UP000318331">
    <property type="component" value="Unassembled WGS sequence"/>
</dbReference>
<dbReference type="AlphaFoldDB" id="A0A543HY45"/>